<dbReference type="AlphaFoldDB" id="A0A9D1WSF6"/>
<dbReference type="EMBL" id="DXES01000177">
    <property type="protein sequence ID" value="HIX66258.1"/>
    <property type="molecule type" value="Genomic_DNA"/>
</dbReference>
<proteinExistence type="predicted"/>
<feature type="compositionally biased region" description="Low complexity" evidence="1">
    <location>
        <begin position="111"/>
        <end position="124"/>
    </location>
</feature>
<protein>
    <recommendedName>
        <fullName evidence="4">Stage III sporulation protein AG</fullName>
    </recommendedName>
</protein>
<evidence type="ECO:0000313" key="2">
    <source>
        <dbReference type="EMBL" id="HIX66258.1"/>
    </source>
</evidence>
<gene>
    <name evidence="2" type="ORF">H9736_08430</name>
</gene>
<evidence type="ECO:0008006" key="4">
    <source>
        <dbReference type="Google" id="ProtNLM"/>
    </source>
</evidence>
<sequence>MDEKKGLYALWKGVSQRAGDRRSGLLLLAGLAGMVLILLSALPGSGGGEAAPSQPPDTQAYLEELEDRLEEIVGQVDGVGRCRVMVTAENGVEYVYAVEESENRNTASSYGQDGSRSQTQQQTSDQRYILLDSGGGGKQALLKTQRQPAIQGVVVVCQGAGSMVVQERVTQVVTTALGIPYTKVCVTKISR</sequence>
<evidence type="ECO:0000313" key="3">
    <source>
        <dbReference type="Proteomes" id="UP000886800"/>
    </source>
</evidence>
<evidence type="ECO:0000256" key="1">
    <source>
        <dbReference type="SAM" id="MobiDB-lite"/>
    </source>
</evidence>
<reference evidence="2" key="1">
    <citation type="journal article" date="2021" name="PeerJ">
        <title>Extensive microbial diversity within the chicken gut microbiome revealed by metagenomics and culture.</title>
        <authorList>
            <person name="Gilroy R."/>
            <person name="Ravi A."/>
            <person name="Getino M."/>
            <person name="Pursley I."/>
            <person name="Horton D.L."/>
            <person name="Alikhan N.F."/>
            <person name="Baker D."/>
            <person name="Gharbi K."/>
            <person name="Hall N."/>
            <person name="Watson M."/>
            <person name="Adriaenssens E.M."/>
            <person name="Foster-Nyarko E."/>
            <person name="Jarju S."/>
            <person name="Secka A."/>
            <person name="Antonio M."/>
            <person name="Oren A."/>
            <person name="Chaudhuri R.R."/>
            <person name="La Ragione R."/>
            <person name="Hildebrand F."/>
            <person name="Pallen M.J."/>
        </authorList>
    </citation>
    <scope>NUCLEOTIDE SEQUENCE</scope>
    <source>
        <strain evidence="2">CHK188-5543</strain>
    </source>
</reference>
<dbReference type="Proteomes" id="UP000886800">
    <property type="component" value="Unassembled WGS sequence"/>
</dbReference>
<feature type="region of interest" description="Disordered" evidence="1">
    <location>
        <begin position="105"/>
        <end position="124"/>
    </location>
</feature>
<organism evidence="2 3">
    <name type="scientific">Candidatus Anaerotruncus excrementipullorum</name>
    <dbReference type="NCBI Taxonomy" id="2838465"/>
    <lineage>
        <taxon>Bacteria</taxon>
        <taxon>Bacillati</taxon>
        <taxon>Bacillota</taxon>
        <taxon>Clostridia</taxon>
        <taxon>Eubacteriales</taxon>
        <taxon>Oscillospiraceae</taxon>
        <taxon>Anaerotruncus</taxon>
    </lineage>
</organism>
<reference evidence="2" key="2">
    <citation type="submission" date="2021-04" db="EMBL/GenBank/DDBJ databases">
        <authorList>
            <person name="Gilroy R."/>
        </authorList>
    </citation>
    <scope>NUCLEOTIDE SEQUENCE</scope>
    <source>
        <strain evidence="2">CHK188-5543</strain>
    </source>
</reference>
<comment type="caution">
    <text evidence="2">The sequence shown here is derived from an EMBL/GenBank/DDBJ whole genome shotgun (WGS) entry which is preliminary data.</text>
</comment>
<accession>A0A9D1WSF6</accession>
<name>A0A9D1WSF6_9FIRM</name>